<feature type="transmembrane region" description="Helical" evidence="1">
    <location>
        <begin position="149"/>
        <end position="169"/>
    </location>
</feature>
<proteinExistence type="predicted"/>
<evidence type="ECO:0000256" key="1">
    <source>
        <dbReference type="SAM" id="Phobius"/>
    </source>
</evidence>
<reference evidence="2 3" key="1">
    <citation type="submission" date="2018-12" db="EMBL/GenBank/DDBJ databases">
        <title>Genome Sequence of Candidatus Viridilinea halotolerans isolated from saline sulfide-rich spring.</title>
        <authorList>
            <person name="Grouzdev D.S."/>
            <person name="Burganskaya E.I."/>
            <person name="Krutkina M.S."/>
            <person name="Sukhacheva M.V."/>
            <person name="Gorlenko V.M."/>
        </authorList>
    </citation>
    <scope>NUCLEOTIDE SEQUENCE [LARGE SCALE GENOMIC DNA]</scope>
    <source>
        <strain evidence="2">Chok-6</strain>
    </source>
</reference>
<protein>
    <submittedName>
        <fullName evidence="2">DUF1405 domain-containing protein</fullName>
    </submittedName>
</protein>
<dbReference type="PANTHER" id="PTHR40042">
    <property type="entry name" value="HYPOTHETICAL MEMBRANE SPANNING PROTEIN"/>
    <property type="match status" value="1"/>
</dbReference>
<feature type="transmembrane region" description="Helical" evidence="1">
    <location>
        <begin position="120"/>
        <end position="142"/>
    </location>
</feature>
<dbReference type="Pfam" id="PF07187">
    <property type="entry name" value="DUF1405"/>
    <property type="match status" value="1"/>
</dbReference>
<dbReference type="Proteomes" id="UP000280307">
    <property type="component" value="Unassembled WGS sequence"/>
</dbReference>
<dbReference type="AlphaFoldDB" id="A0A426TZV4"/>
<accession>A0A426TZV4</accession>
<feature type="transmembrane region" description="Helical" evidence="1">
    <location>
        <begin position="58"/>
        <end position="80"/>
    </location>
</feature>
<dbReference type="InterPro" id="IPR009845">
    <property type="entry name" value="DUF1405"/>
</dbReference>
<feature type="transmembrane region" description="Helical" evidence="1">
    <location>
        <begin position="25"/>
        <end position="46"/>
    </location>
</feature>
<dbReference type="EMBL" id="RSAS01000430">
    <property type="protein sequence ID" value="RRR71748.1"/>
    <property type="molecule type" value="Genomic_DNA"/>
</dbReference>
<organism evidence="2 3">
    <name type="scientific">Candidatus Viridilinea halotolerans</name>
    <dbReference type="NCBI Taxonomy" id="2491704"/>
    <lineage>
        <taxon>Bacteria</taxon>
        <taxon>Bacillati</taxon>
        <taxon>Chloroflexota</taxon>
        <taxon>Chloroflexia</taxon>
        <taxon>Chloroflexales</taxon>
        <taxon>Chloroflexineae</taxon>
        <taxon>Oscillochloridaceae</taxon>
        <taxon>Candidatus Viridilinea</taxon>
    </lineage>
</organism>
<gene>
    <name evidence="2" type="ORF">EI684_11030</name>
</gene>
<comment type="caution">
    <text evidence="2">The sequence shown here is derived from an EMBL/GenBank/DDBJ whole genome shotgun (WGS) entry which is preliminary data.</text>
</comment>
<dbReference type="PANTHER" id="PTHR40042:SF1">
    <property type="entry name" value="DUF1405 DOMAIN-CONTAINING PROTEIN"/>
    <property type="match status" value="1"/>
</dbReference>
<feature type="transmembrane region" description="Helical" evidence="1">
    <location>
        <begin position="181"/>
        <end position="201"/>
    </location>
</feature>
<keyword evidence="1" id="KW-0812">Transmembrane</keyword>
<evidence type="ECO:0000313" key="2">
    <source>
        <dbReference type="EMBL" id="RRR71748.1"/>
    </source>
</evidence>
<keyword evidence="1" id="KW-1133">Transmembrane helix</keyword>
<feature type="transmembrane region" description="Helical" evidence="1">
    <location>
        <begin position="87"/>
        <end position="108"/>
    </location>
</feature>
<name>A0A426TZV4_9CHLR</name>
<sequence>MTYASKSSDYLSLHTILKLILRYPLLFWGCMAANVVGVIWGGWIWYGPQLAAAPFWAWPFIPDCPAAALYATVAFVGLYYGQQWNWFNAFAAFACVKYGLWTVAFWLYHWAQVGWVAGFWPLEVMLFVAHIGLTCEGLLLALRVGPLRLPVRLALSAWFLLSVAIDYGLGYHPPLTAAVPFAFVFWVALGLTLGLSLFLLFRVGGVAANTA</sequence>
<evidence type="ECO:0000313" key="3">
    <source>
        <dbReference type="Proteomes" id="UP000280307"/>
    </source>
</evidence>
<keyword evidence="1" id="KW-0472">Membrane</keyword>